<feature type="compositionally biased region" description="Basic and acidic residues" evidence="1">
    <location>
        <begin position="222"/>
        <end position="235"/>
    </location>
</feature>
<evidence type="ECO:0000256" key="1">
    <source>
        <dbReference type="SAM" id="MobiDB-lite"/>
    </source>
</evidence>
<feature type="compositionally biased region" description="Polar residues" evidence="1">
    <location>
        <begin position="307"/>
        <end position="316"/>
    </location>
</feature>
<proteinExistence type="predicted"/>
<feature type="compositionally biased region" description="Pro residues" evidence="1">
    <location>
        <begin position="159"/>
        <end position="169"/>
    </location>
</feature>
<dbReference type="AlphaFoldDB" id="A0A194UQV2"/>
<dbReference type="Proteomes" id="UP000078576">
    <property type="component" value="Unassembled WGS sequence"/>
</dbReference>
<feature type="region of interest" description="Disordered" evidence="1">
    <location>
        <begin position="143"/>
        <end position="322"/>
    </location>
</feature>
<name>A0A194UQV2_CYTMA</name>
<gene>
    <name evidence="2" type="ORF">VP1G_01385</name>
</gene>
<feature type="region of interest" description="Disordered" evidence="1">
    <location>
        <begin position="348"/>
        <end position="367"/>
    </location>
</feature>
<feature type="compositionally biased region" description="Basic residues" evidence="1">
    <location>
        <begin position="51"/>
        <end position="61"/>
    </location>
</feature>
<feature type="compositionally biased region" description="Low complexity" evidence="1">
    <location>
        <begin position="211"/>
        <end position="221"/>
    </location>
</feature>
<dbReference type="EMBL" id="KN714671">
    <property type="protein sequence ID" value="KUI54006.1"/>
    <property type="molecule type" value="Genomic_DNA"/>
</dbReference>
<dbReference type="Gene3D" id="3.40.30.10">
    <property type="entry name" value="Glutaredoxin"/>
    <property type="match status" value="1"/>
</dbReference>
<evidence type="ECO:0000313" key="3">
    <source>
        <dbReference type="Proteomes" id="UP000078576"/>
    </source>
</evidence>
<dbReference type="STRING" id="694573.A0A194UQV2"/>
<accession>A0A194UQV2</accession>
<reference evidence="3" key="1">
    <citation type="submission" date="2014-12" db="EMBL/GenBank/DDBJ databases">
        <title>Genome Sequence of Valsa Canker Pathogens Uncovers a Specific Adaption of Colonization on Woody Bark.</title>
        <authorList>
            <person name="Yin Z."/>
            <person name="Liu H."/>
            <person name="Gao X."/>
            <person name="Li Z."/>
            <person name="Song N."/>
            <person name="Ke X."/>
            <person name="Dai Q."/>
            <person name="Wu Y."/>
            <person name="Sun Y."/>
            <person name="Xu J.-R."/>
            <person name="Kang Z.K."/>
            <person name="Wang L."/>
            <person name="Huang L."/>
        </authorList>
    </citation>
    <scope>NUCLEOTIDE SEQUENCE [LARGE SCALE GENOMIC DNA]</scope>
    <source>
        <strain evidence="3">SXYL134</strain>
    </source>
</reference>
<protein>
    <submittedName>
        <fullName evidence="2">Uncharacterized protein</fullName>
    </submittedName>
</protein>
<feature type="compositionally biased region" description="Polar residues" evidence="1">
    <location>
        <begin position="250"/>
        <end position="276"/>
    </location>
</feature>
<keyword evidence="3" id="KW-1185">Reference proteome</keyword>
<evidence type="ECO:0000313" key="2">
    <source>
        <dbReference type="EMBL" id="KUI54006.1"/>
    </source>
</evidence>
<organism evidence="2 3">
    <name type="scientific">Cytospora mali</name>
    <name type="common">Apple Valsa canker fungus</name>
    <name type="synonym">Valsa mali</name>
    <dbReference type="NCBI Taxonomy" id="578113"/>
    <lineage>
        <taxon>Eukaryota</taxon>
        <taxon>Fungi</taxon>
        <taxon>Dikarya</taxon>
        <taxon>Ascomycota</taxon>
        <taxon>Pezizomycotina</taxon>
        <taxon>Sordariomycetes</taxon>
        <taxon>Sordariomycetidae</taxon>
        <taxon>Diaporthales</taxon>
        <taxon>Cytosporaceae</taxon>
        <taxon>Cytospora</taxon>
    </lineage>
</organism>
<sequence>MASEGPSSSAAAPAPAPASTDAPAPTEASASASAPTETTKAPAKASAKAPAKAKTKTKAKAKAASVHPDDDPSLWIYTSLTAGNMHIVTATSRLETILRANRVPFKAVDIADMVEIEEWNEYGELKQHVKIYYDEFTQPAKGSIAPVPKYKQPEDKAPHPPAALNPPPAPEREKSAAEEHANKLAQAIRDSGRSAQNKGVAEEAAQKAKQMEQQAKQARLQALREKARAAKKEAEGPAAEEGDDAKNEAAASTSAEPPTKEMSQLSVATTAESTASGVGAGPGLQSPTSGAWKESGNGANIGEALRTVQSPTTTSWVPPADSSLAEGAESFAGARVASVSADEIAKVESQTMIKEEPEEEAVEDEEA</sequence>
<feature type="compositionally biased region" description="Basic and acidic residues" evidence="1">
    <location>
        <begin position="170"/>
        <end position="182"/>
    </location>
</feature>
<feature type="compositionally biased region" description="Basic and acidic residues" evidence="1">
    <location>
        <begin position="200"/>
        <end position="210"/>
    </location>
</feature>
<feature type="compositionally biased region" description="Acidic residues" evidence="1">
    <location>
        <begin position="356"/>
        <end position="367"/>
    </location>
</feature>
<feature type="compositionally biased region" description="Low complexity" evidence="1">
    <location>
        <begin position="1"/>
        <end position="50"/>
    </location>
</feature>
<feature type="region of interest" description="Disordered" evidence="1">
    <location>
        <begin position="1"/>
        <end position="68"/>
    </location>
</feature>
<dbReference type="OrthoDB" id="9932926at2759"/>